<dbReference type="SUPFAM" id="SSF53790">
    <property type="entry name" value="Tetrapyrrole methylase"/>
    <property type="match status" value="1"/>
</dbReference>
<dbReference type="PANTHER" id="PTHR45790">
    <property type="entry name" value="SIROHEME SYNTHASE-RELATED"/>
    <property type="match status" value="1"/>
</dbReference>
<organism evidence="7 8">
    <name type="scientific">Gonapodya prolifera (strain JEL478)</name>
    <name type="common">Monoblepharis prolifera</name>
    <dbReference type="NCBI Taxonomy" id="1344416"/>
    <lineage>
        <taxon>Eukaryota</taxon>
        <taxon>Fungi</taxon>
        <taxon>Fungi incertae sedis</taxon>
        <taxon>Chytridiomycota</taxon>
        <taxon>Chytridiomycota incertae sedis</taxon>
        <taxon>Monoblepharidomycetes</taxon>
        <taxon>Monoblepharidales</taxon>
        <taxon>Gonapodyaceae</taxon>
        <taxon>Gonapodya</taxon>
    </lineage>
</organism>
<feature type="domain" description="Tetrapyrrole methylase" evidence="6">
    <location>
        <begin position="177"/>
        <end position="404"/>
    </location>
</feature>
<keyword evidence="3" id="KW-0949">S-adenosyl-L-methionine</keyword>
<dbReference type="InterPro" id="IPR035996">
    <property type="entry name" value="4pyrrol_Methylase_sf"/>
</dbReference>
<accession>A0A139ACY8</accession>
<dbReference type="Gene3D" id="3.30.950.10">
    <property type="entry name" value="Methyltransferase, Cobalt-precorrin-4 Transmethylase, Domain 2"/>
    <property type="match status" value="1"/>
</dbReference>
<dbReference type="GO" id="GO:0032259">
    <property type="term" value="P:methylation"/>
    <property type="evidence" value="ECO:0007669"/>
    <property type="project" value="UniProtKB-KW"/>
</dbReference>
<dbReference type="InterPro" id="IPR000878">
    <property type="entry name" value="4pyrrol_Mease"/>
</dbReference>
<dbReference type="GO" id="GO:0004851">
    <property type="term" value="F:uroporphyrin-III C-methyltransferase activity"/>
    <property type="evidence" value="ECO:0007669"/>
    <property type="project" value="TreeGrafter"/>
</dbReference>
<dbReference type="InterPro" id="IPR006366">
    <property type="entry name" value="CobA/CysG_C"/>
</dbReference>
<dbReference type="CDD" id="cd11642">
    <property type="entry name" value="SUMT"/>
    <property type="match status" value="1"/>
</dbReference>
<dbReference type="InterPro" id="IPR014777">
    <property type="entry name" value="4pyrrole_Mease_sub1"/>
</dbReference>
<feature type="region of interest" description="Disordered" evidence="5">
    <location>
        <begin position="1"/>
        <end position="34"/>
    </location>
</feature>
<evidence type="ECO:0000256" key="4">
    <source>
        <dbReference type="ARBA" id="ARBA00023244"/>
    </source>
</evidence>
<dbReference type="EMBL" id="KQ965768">
    <property type="protein sequence ID" value="KXS14630.1"/>
    <property type="molecule type" value="Genomic_DNA"/>
</dbReference>
<dbReference type="Pfam" id="PF00590">
    <property type="entry name" value="TP_methylase"/>
    <property type="match status" value="1"/>
</dbReference>
<proteinExistence type="predicted"/>
<name>A0A139ACY8_GONPJ</name>
<dbReference type="Gene3D" id="3.40.1010.10">
    <property type="entry name" value="Cobalt-precorrin-4 Transmethylase, Domain 1"/>
    <property type="match status" value="1"/>
</dbReference>
<keyword evidence="4" id="KW-0627">Porphyrin biosynthesis</keyword>
<dbReference type="PANTHER" id="PTHR45790:SF3">
    <property type="entry name" value="S-ADENOSYL-L-METHIONINE-DEPENDENT UROPORPHYRINOGEN III METHYLTRANSFERASE, CHLOROPLASTIC"/>
    <property type="match status" value="1"/>
</dbReference>
<keyword evidence="2" id="KW-0808">Transferase</keyword>
<evidence type="ECO:0000256" key="5">
    <source>
        <dbReference type="SAM" id="MobiDB-lite"/>
    </source>
</evidence>
<gene>
    <name evidence="7" type="ORF">M427DRAFT_33065</name>
</gene>
<dbReference type="OrthoDB" id="508204at2759"/>
<dbReference type="AlphaFoldDB" id="A0A139ACY8"/>
<dbReference type="InterPro" id="IPR014776">
    <property type="entry name" value="4pyrrole_Mease_sub2"/>
</dbReference>
<sequence length="466" mass="49297">MELDWRQALPAADDSTLAPAPSRSPDGEPPVTDHDSALRRIVESLPRSMLESLVLCSLQRGAPITPDLVRNWPRADVKLGKCGLETERGYLDSPDGSLGDSFSDTTSIADTLAPPQPPHLPASTTLTSLSSPLRRRLKDLKPLELDCPRTSAPLPQLSPILPSSLLPALPPGPCMMLVGAGPGDPSLLTLAAYGAIMGAEAVVCDGLEIRRLIPAHVPFHIASKTCGKQAAVQADLNSISLHHLTLSRRVVRLKGGDPFVFGRGLEEALLYTRGNPSPGAPNHDPAYPPFDPVPVFVLPGVSSALAGPAAAGIPVTHRGVARDVCVVTAKIEHGTHGLPNAVMPGYAAGGRTVVVMMGVKEIQAVVRGFVKHSLEPWPVDTPVALVEKATTPNQRVLRGTLGDIADVVTRSSPIVTNQSVIVVGGVVEKSWELRRGVERGETDLGGVVDWASGMVSMTPRRNIRKD</sequence>
<evidence type="ECO:0000259" key="6">
    <source>
        <dbReference type="Pfam" id="PF00590"/>
    </source>
</evidence>
<protein>
    <submittedName>
        <fullName evidence="7">Tetrapyrrole methylase</fullName>
    </submittedName>
</protein>
<evidence type="ECO:0000256" key="3">
    <source>
        <dbReference type="ARBA" id="ARBA00022691"/>
    </source>
</evidence>
<keyword evidence="8" id="KW-1185">Reference proteome</keyword>
<evidence type="ECO:0000256" key="1">
    <source>
        <dbReference type="ARBA" id="ARBA00022603"/>
    </source>
</evidence>
<evidence type="ECO:0000256" key="2">
    <source>
        <dbReference type="ARBA" id="ARBA00022679"/>
    </source>
</evidence>
<dbReference type="STRING" id="1344416.A0A139ACY8"/>
<keyword evidence="1 7" id="KW-0489">Methyltransferase</keyword>
<evidence type="ECO:0000313" key="8">
    <source>
        <dbReference type="Proteomes" id="UP000070544"/>
    </source>
</evidence>
<dbReference type="Proteomes" id="UP000070544">
    <property type="component" value="Unassembled WGS sequence"/>
</dbReference>
<reference evidence="7 8" key="1">
    <citation type="journal article" date="2015" name="Genome Biol. Evol.">
        <title>Phylogenomic analyses indicate that early fungi evolved digesting cell walls of algal ancestors of land plants.</title>
        <authorList>
            <person name="Chang Y."/>
            <person name="Wang S."/>
            <person name="Sekimoto S."/>
            <person name="Aerts A.L."/>
            <person name="Choi C."/>
            <person name="Clum A."/>
            <person name="LaButti K.M."/>
            <person name="Lindquist E.A."/>
            <person name="Yee Ngan C."/>
            <person name="Ohm R.A."/>
            <person name="Salamov A.A."/>
            <person name="Grigoriev I.V."/>
            <person name="Spatafora J.W."/>
            <person name="Berbee M.L."/>
        </authorList>
    </citation>
    <scope>NUCLEOTIDE SEQUENCE [LARGE SCALE GENOMIC DNA]</scope>
    <source>
        <strain evidence="7 8">JEL478</strain>
    </source>
</reference>
<dbReference type="InterPro" id="IPR050161">
    <property type="entry name" value="Siro_Cobalamin_biosynth"/>
</dbReference>
<evidence type="ECO:0000313" key="7">
    <source>
        <dbReference type="EMBL" id="KXS14630.1"/>
    </source>
</evidence>
<dbReference type="GO" id="GO:0019354">
    <property type="term" value="P:siroheme biosynthetic process"/>
    <property type="evidence" value="ECO:0007669"/>
    <property type="project" value="InterPro"/>
</dbReference>